<protein>
    <submittedName>
        <fullName evidence="1">MoaD/ThiS family protein</fullName>
    </submittedName>
</protein>
<dbReference type="InterPro" id="IPR012675">
    <property type="entry name" value="Beta-grasp_dom_sf"/>
</dbReference>
<dbReference type="Proteomes" id="UP000809431">
    <property type="component" value="Unassembled WGS sequence"/>
</dbReference>
<comment type="caution">
    <text evidence="1">The sequence shown here is derived from an EMBL/GenBank/DDBJ whole genome shotgun (WGS) entry which is preliminary data.</text>
</comment>
<reference evidence="1 2" key="1">
    <citation type="submission" date="2021-01" db="EMBL/GenBank/DDBJ databases">
        <title>Draft Genome Sequence and Polyhydroxyalkanoate Biosynthetic Potential of Jeongeupia naejangsanensis Type Strain DSM 24253.</title>
        <authorList>
            <person name="Turrini P."/>
            <person name="Artuso I."/>
            <person name="Lugli G.A."/>
            <person name="Frangipani E."/>
            <person name="Ventura M."/>
            <person name="Visca P."/>
        </authorList>
    </citation>
    <scope>NUCLEOTIDE SEQUENCE [LARGE SCALE GENOMIC DNA]</scope>
    <source>
        <strain evidence="1 2">DSM 24253</strain>
    </source>
</reference>
<name>A0ABS2BPT7_9NEIS</name>
<evidence type="ECO:0000313" key="1">
    <source>
        <dbReference type="EMBL" id="MBM3117038.1"/>
    </source>
</evidence>
<proteinExistence type="predicted"/>
<dbReference type="InterPro" id="IPR003749">
    <property type="entry name" value="ThiS/MoaD-like"/>
</dbReference>
<evidence type="ECO:0000313" key="2">
    <source>
        <dbReference type="Proteomes" id="UP000809431"/>
    </source>
</evidence>
<dbReference type="Pfam" id="PF02597">
    <property type="entry name" value="ThiS"/>
    <property type="match status" value="1"/>
</dbReference>
<dbReference type="EMBL" id="JAESND010000008">
    <property type="protein sequence ID" value="MBM3117038.1"/>
    <property type="molecule type" value="Genomic_DNA"/>
</dbReference>
<gene>
    <name evidence="1" type="ORF">JMJ54_14475</name>
</gene>
<organism evidence="1 2">
    <name type="scientific">Jeongeupia naejangsanensis</name>
    <dbReference type="NCBI Taxonomy" id="613195"/>
    <lineage>
        <taxon>Bacteria</taxon>
        <taxon>Pseudomonadati</taxon>
        <taxon>Pseudomonadota</taxon>
        <taxon>Betaproteobacteria</taxon>
        <taxon>Neisseriales</taxon>
        <taxon>Chitinibacteraceae</taxon>
        <taxon>Jeongeupia</taxon>
    </lineage>
</organism>
<dbReference type="SUPFAM" id="SSF54285">
    <property type="entry name" value="MoaD/ThiS"/>
    <property type="match status" value="1"/>
</dbReference>
<dbReference type="InterPro" id="IPR052045">
    <property type="entry name" value="Sulfur_Carrier/Prot_Modifier"/>
</dbReference>
<accession>A0ABS2BPT7</accession>
<dbReference type="PANTHER" id="PTHR38031:SF1">
    <property type="entry name" value="SULFUR CARRIER PROTEIN CYSO"/>
    <property type="match status" value="1"/>
</dbReference>
<dbReference type="PANTHER" id="PTHR38031">
    <property type="entry name" value="SULFUR CARRIER PROTEIN SLR0821-RELATED"/>
    <property type="match status" value="1"/>
</dbReference>
<sequence>MSVVHINLPVPLRKLAKGATSIECQANTVLDALLKLDEIDASISARLLEDDRSALKRYINVYVDGKHISKTGGLQTTLANSSKLEIVTAFAGG</sequence>
<dbReference type="InterPro" id="IPR016155">
    <property type="entry name" value="Mopterin_synth/thiamin_S_b"/>
</dbReference>
<keyword evidence="2" id="KW-1185">Reference proteome</keyword>
<dbReference type="Gene3D" id="3.10.20.30">
    <property type="match status" value="1"/>
</dbReference>
<dbReference type="RefSeq" id="WP_203539269.1">
    <property type="nucleotide sequence ID" value="NZ_JAESND010000008.1"/>
</dbReference>